<reference evidence="2 3" key="1">
    <citation type="submission" date="2018-10" db="EMBL/GenBank/DDBJ databases">
        <title>Tessaracoccus antarcticuss sp. nov., isolated from sediment.</title>
        <authorList>
            <person name="Zhou L.Y."/>
            <person name="Du Z.J."/>
        </authorList>
    </citation>
    <scope>NUCLEOTIDE SEQUENCE [LARGE SCALE GENOMIC DNA]</scope>
    <source>
        <strain evidence="2 3">JDX10</strain>
    </source>
</reference>
<gene>
    <name evidence="2" type="ORF">EAX62_02920</name>
</gene>
<evidence type="ECO:0000313" key="2">
    <source>
        <dbReference type="EMBL" id="RMB61599.1"/>
    </source>
</evidence>
<proteinExistence type="predicted"/>
<comment type="caution">
    <text evidence="2">The sequence shown here is derived from an EMBL/GenBank/DDBJ whole genome shotgun (WGS) entry which is preliminary data.</text>
</comment>
<dbReference type="PANTHER" id="PTHR40254:SF1">
    <property type="entry name" value="BLR0577 PROTEIN"/>
    <property type="match status" value="1"/>
</dbReference>
<dbReference type="PANTHER" id="PTHR40254">
    <property type="entry name" value="BLR0577 PROTEIN"/>
    <property type="match status" value="1"/>
</dbReference>
<dbReference type="Pfam" id="PF13454">
    <property type="entry name" value="NAD_binding_9"/>
    <property type="match status" value="1"/>
</dbReference>
<dbReference type="SUPFAM" id="SSF51905">
    <property type="entry name" value="FAD/NAD(P)-binding domain"/>
    <property type="match status" value="1"/>
</dbReference>
<dbReference type="InterPro" id="IPR038732">
    <property type="entry name" value="HpyO/CreE_NAD-binding"/>
</dbReference>
<dbReference type="EMBL" id="REFW01000001">
    <property type="protein sequence ID" value="RMB61599.1"/>
    <property type="molecule type" value="Genomic_DNA"/>
</dbReference>
<dbReference type="Proteomes" id="UP000275256">
    <property type="component" value="Unassembled WGS sequence"/>
</dbReference>
<feature type="domain" description="FAD-dependent urate hydroxylase HpyO/Asp monooxygenase CreE-like FAD/NAD(P)-binding" evidence="1">
    <location>
        <begin position="20"/>
        <end position="214"/>
    </location>
</feature>
<dbReference type="AlphaFoldDB" id="A0A3M0GKC8"/>
<protein>
    <submittedName>
        <fullName evidence="2">Exopolyphosphatase</fullName>
    </submittedName>
</protein>
<sequence>MHHTATKNSDVAREAALSLVIIGMGPRGASLMERIAARPGSVADVHMVDDHAPGAGRIWRTDQDRDMCMNTLAGAVTLFTDASFSGVGPVVEGPSFHEWCQLVAEFADGERADVAAARRSYFEAGADVSAVLADRGFRAEVRRTGPGSHPSRALYGFYCDWVLRTSLRRLGPAVHVTRHTTRATAIRAAGPRRTLVELADGTTLAADAVALAPGWLPSEPGPADRALAAATTGRDVSWVLPESPIHQDLTGIRAGEDVIVRGLGMGFFDSLSMLTIGRGGRFDEAPGNRLRYIASGEEPVVHVGSRRGLPFLAKSVYQGLPPAATLRRVRAAEARGLSTPLRFADEVWPHLVRDANEAFYTTLARRLPLDLAAIGAAIDADDLATLPERVRPLLPEGVNPFDLQALLTHRIAPCSTQEYQRIIRDAVGVDLDEADAGLASPLKAALWEVNGARRWSIERAAFDGSDTEGYDGDLAEFLGFGGMIGSGPPAFRARQLLALIDAGLVRFIGPGVQVGLDGRVFTAHSPIVAGSGVTARVLLDAWVRLHDARHTTDPLLQQLMADKLAEPFGRRNAAGGRTPGPGLRIDEVSSELIGPGGRHGIHLLGVPSDVARGDTIIAPMPGTDPTMLRELDACVEAMLPGGGRATGQAIGRHAAQRALTA</sequence>
<organism evidence="2 3">
    <name type="scientific">Tessaracoccus antarcticus</name>
    <dbReference type="NCBI Taxonomy" id="2479848"/>
    <lineage>
        <taxon>Bacteria</taxon>
        <taxon>Bacillati</taxon>
        <taxon>Actinomycetota</taxon>
        <taxon>Actinomycetes</taxon>
        <taxon>Propionibacteriales</taxon>
        <taxon>Propionibacteriaceae</taxon>
        <taxon>Tessaracoccus</taxon>
    </lineage>
</organism>
<evidence type="ECO:0000259" key="1">
    <source>
        <dbReference type="Pfam" id="PF13454"/>
    </source>
</evidence>
<accession>A0A3M0GKC8</accession>
<name>A0A3M0GKC8_9ACTN</name>
<keyword evidence="3" id="KW-1185">Reference proteome</keyword>
<dbReference type="InterPro" id="IPR052189">
    <property type="entry name" value="L-asp_N-monooxygenase_NS-form"/>
</dbReference>
<dbReference type="InterPro" id="IPR036188">
    <property type="entry name" value="FAD/NAD-bd_sf"/>
</dbReference>
<evidence type="ECO:0000313" key="3">
    <source>
        <dbReference type="Proteomes" id="UP000275256"/>
    </source>
</evidence>